<dbReference type="InterPro" id="IPR036259">
    <property type="entry name" value="MFS_trans_sf"/>
</dbReference>
<feature type="domain" description="Major facilitator superfamily (MFS) profile" evidence="6">
    <location>
        <begin position="1"/>
        <end position="396"/>
    </location>
</feature>
<feature type="transmembrane region" description="Helical" evidence="5">
    <location>
        <begin position="64"/>
        <end position="83"/>
    </location>
</feature>
<evidence type="ECO:0000256" key="3">
    <source>
        <dbReference type="ARBA" id="ARBA00022989"/>
    </source>
</evidence>
<dbReference type="PROSITE" id="PS50850">
    <property type="entry name" value="MFS"/>
    <property type="match status" value="1"/>
</dbReference>
<keyword evidence="4 5" id="KW-0472">Membrane</keyword>
<organism evidence="7 8">
    <name type="scientific">Penicillium salamii</name>
    <dbReference type="NCBI Taxonomy" id="1612424"/>
    <lineage>
        <taxon>Eukaryota</taxon>
        <taxon>Fungi</taxon>
        <taxon>Dikarya</taxon>
        <taxon>Ascomycota</taxon>
        <taxon>Pezizomycotina</taxon>
        <taxon>Eurotiomycetes</taxon>
        <taxon>Eurotiomycetidae</taxon>
        <taxon>Eurotiales</taxon>
        <taxon>Aspergillaceae</taxon>
        <taxon>Penicillium</taxon>
    </lineage>
</organism>
<dbReference type="PROSITE" id="PS51257">
    <property type="entry name" value="PROKAR_LIPOPROTEIN"/>
    <property type="match status" value="1"/>
</dbReference>
<gene>
    <name evidence="7" type="ORF">PSALAMII_LOCUS781</name>
</gene>
<protein>
    <recommendedName>
        <fullName evidence="6">Major facilitator superfamily (MFS) profile domain-containing protein</fullName>
    </recommendedName>
</protein>
<dbReference type="EMBL" id="CAJVPD010000033">
    <property type="protein sequence ID" value="CAG8253813.1"/>
    <property type="molecule type" value="Genomic_DNA"/>
</dbReference>
<evidence type="ECO:0000313" key="8">
    <source>
        <dbReference type="Proteomes" id="UP001152592"/>
    </source>
</evidence>
<sequence>MVGRKKALIAANVTFLVFSLGCGLSQKMYQLIIFRSLQGVGGAGIYALVSLCTYEISTKPNIPIYGAMAAATVALASLTGPLIGGTLAESQAWKWVFLVNLPPGAIGACLLVVVMPAKFGKAPPKPLSCLRPSLSLFKNLDAMGIFLGLAASLLLVAVLNETNVEFPWSSRTTICLLTLSGCFWAAFFAWEWYMPPRWSGLEPIFPRDLFCNKAFIGILTTNFLCGCPWNVVIVYLAQRFQLLNQLSPLEAGIRIIPYTAVATVMTIITCLMSRKARIPVIYFALSGSILHTVGNLLLSSQVQQASSFFTAGYGYQAMAGAGVGISLGILTLATPYVVETKDLATATGALTQARFLGGAVGLAIASNILYGRLKTQLSEILSPQQLSDLLASVDTI</sequence>
<feature type="transmembrane region" description="Helical" evidence="5">
    <location>
        <begin position="95"/>
        <end position="119"/>
    </location>
</feature>
<dbReference type="GO" id="GO:0005886">
    <property type="term" value="C:plasma membrane"/>
    <property type="evidence" value="ECO:0007669"/>
    <property type="project" value="TreeGrafter"/>
</dbReference>
<reference evidence="7" key="1">
    <citation type="submission" date="2021-07" db="EMBL/GenBank/DDBJ databases">
        <authorList>
            <person name="Branca A.L. A."/>
        </authorList>
    </citation>
    <scope>NUCLEOTIDE SEQUENCE</scope>
</reference>
<accession>A0A9W4N4P3</accession>
<comment type="caution">
    <text evidence="7">The sequence shown here is derived from an EMBL/GenBank/DDBJ whole genome shotgun (WGS) entry which is preliminary data.</text>
</comment>
<dbReference type="InterPro" id="IPR020846">
    <property type="entry name" value="MFS_dom"/>
</dbReference>
<evidence type="ECO:0000256" key="5">
    <source>
        <dbReference type="SAM" id="Phobius"/>
    </source>
</evidence>
<proteinExistence type="predicted"/>
<feature type="transmembrane region" description="Helical" evidence="5">
    <location>
        <begin position="214"/>
        <end position="235"/>
    </location>
</feature>
<evidence type="ECO:0000313" key="7">
    <source>
        <dbReference type="EMBL" id="CAG8253813.1"/>
    </source>
</evidence>
<evidence type="ECO:0000256" key="1">
    <source>
        <dbReference type="ARBA" id="ARBA00004141"/>
    </source>
</evidence>
<feature type="transmembrane region" description="Helical" evidence="5">
    <location>
        <begin position="255"/>
        <end position="273"/>
    </location>
</feature>
<feature type="transmembrane region" description="Helical" evidence="5">
    <location>
        <begin position="140"/>
        <end position="159"/>
    </location>
</feature>
<dbReference type="PANTHER" id="PTHR23501">
    <property type="entry name" value="MAJOR FACILITATOR SUPERFAMILY"/>
    <property type="match status" value="1"/>
</dbReference>
<name>A0A9W4N4P3_9EURO</name>
<dbReference type="Gene3D" id="1.20.1250.20">
    <property type="entry name" value="MFS general substrate transporter like domains"/>
    <property type="match status" value="1"/>
</dbReference>
<dbReference type="AlphaFoldDB" id="A0A9W4N4P3"/>
<dbReference type="PANTHER" id="PTHR23501:SF43">
    <property type="entry name" value="MULTIDRUG TRANSPORTER, PUTATIVE (AFU_ORTHOLOGUE AFUA_6G03040)-RELATED"/>
    <property type="match status" value="1"/>
</dbReference>
<comment type="subcellular location">
    <subcellularLocation>
        <location evidence="1">Membrane</location>
        <topology evidence="1">Multi-pass membrane protein</topology>
    </subcellularLocation>
</comment>
<dbReference type="GO" id="GO:0022857">
    <property type="term" value="F:transmembrane transporter activity"/>
    <property type="evidence" value="ECO:0007669"/>
    <property type="project" value="InterPro"/>
</dbReference>
<dbReference type="OrthoDB" id="10042665at2759"/>
<evidence type="ECO:0000256" key="4">
    <source>
        <dbReference type="ARBA" id="ARBA00023136"/>
    </source>
</evidence>
<dbReference type="PRINTS" id="PR01036">
    <property type="entry name" value="TCRTETB"/>
</dbReference>
<dbReference type="Proteomes" id="UP001152592">
    <property type="component" value="Unassembled WGS sequence"/>
</dbReference>
<feature type="transmembrane region" description="Helical" evidence="5">
    <location>
        <begin position="171"/>
        <end position="193"/>
    </location>
</feature>
<dbReference type="Pfam" id="PF07690">
    <property type="entry name" value="MFS_1"/>
    <property type="match status" value="1"/>
</dbReference>
<keyword evidence="3 5" id="KW-1133">Transmembrane helix</keyword>
<keyword evidence="2 5" id="KW-0812">Transmembrane</keyword>
<dbReference type="InterPro" id="IPR011701">
    <property type="entry name" value="MFS"/>
</dbReference>
<dbReference type="SUPFAM" id="SSF103473">
    <property type="entry name" value="MFS general substrate transporter"/>
    <property type="match status" value="2"/>
</dbReference>
<evidence type="ECO:0000256" key="2">
    <source>
        <dbReference type="ARBA" id="ARBA00022692"/>
    </source>
</evidence>
<feature type="transmembrane region" description="Helical" evidence="5">
    <location>
        <begin position="280"/>
        <end position="298"/>
    </location>
</feature>
<feature type="transmembrane region" description="Helical" evidence="5">
    <location>
        <begin position="318"/>
        <end position="338"/>
    </location>
</feature>
<evidence type="ECO:0000259" key="6">
    <source>
        <dbReference type="PROSITE" id="PS50850"/>
    </source>
</evidence>